<evidence type="ECO:0000256" key="1">
    <source>
        <dbReference type="SAM" id="MobiDB-lite"/>
    </source>
</evidence>
<dbReference type="Proteomes" id="UP000666369">
    <property type="component" value="Unassembled WGS sequence"/>
</dbReference>
<sequence>MSAAWREFNKAMAQLTGPGPQRQRLALACGPALLGMKRKEIPREARADFDALIQLLGNDWERNPGGIALLVDGLSDAEVAQAVAKVLTIYDRLTRYQPTAAVSDERSGRPPQRPRWRAPPPADDDTPTTPGEEKVRC</sequence>
<protein>
    <submittedName>
        <fullName evidence="2">Uncharacterized protein</fullName>
    </submittedName>
</protein>
<dbReference type="RefSeq" id="WP_166102274.1">
    <property type="nucleotide sequence ID" value="NZ_JAADJT010000004.1"/>
</dbReference>
<evidence type="ECO:0000313" key="3">
    <source>
        <dbReference type="Proteomes" id="UP000666369"/>
    </source>
</evidence>
<keyword evidence="3" id="KW-1185">Reference proteome</keyword>
<organism evidence="2 3">
    <name type="scientific">Duganella aceris</name>
    <dbReference type="NCBI Taxonomy" id="2703883"/>
    <lineage>
        <taxon>Bacteria</taxon>
        <taxon>Pseudomonadati</taxon>
        <taxon>Pseudomonadota</taxon>
        <taxon>Betaproteobacteria</taxon>
        <taxon>Burkholderiales</taxon>
        <taxon>Oxalobacteraceae</taxon>
        <taxon>Telluria group</taxon>
        <taxon>Duganella</taxon>
    </lineage>
</organism>
<reference evidence="3" key="1">
    <citation type="submission" date="2023-07" db="EMBL/GenBank/DDBJ databases">
        <title>Duganella aceri sp. nov., isolated from tree sap.</title>
        <authorList>
            <person name="Kim I.S."/>
        </authorList>
    </citation>
    <scope>NUCLEOTIDE SEQUENCE [LARGE SCALE GENOMIC DNA]</scope>
    <source>
        <strain evidence="3">SAP-35</strain>
    </source>
</reference>
<dbReference type="EMBL" id="JAADJT010000004">
    <property type="protein sequence ID" value="NGZ84754.1"/>
    <property type="molecule type" value="Genomic_DNA"/>
</dbReference>
<name>A0ABX0FJV9_9BURK</name>
<proteinExistence type="predicted"/>
<feature type="region of interest" description="Disordered" evidence="1">
    <location>
        <begin position="98"/>
        <end position="137"/>
    </location>
</feature>
<comment type="caution">
    <text evidence="2">The sequence shown here is derived from an EMBL/GenBank/DDBJ whole genome shotgun (WGS) entry which is preliminary data.</text>
</comment>
<accession>A0ABX0FJV9</accession>
<evidence type="ECO:0000313" key="2">
    <source>
        <dbReference type="EMBL" id="NGZ84754.1"/>
    </source>
</evidence>
<feature type="compositionally biased region" description="Pro residues" evidence="1">
    <location>
        <begin position="111"/>
        <end position="121"/>
    </location>
</feature>
<gene>
    <name evidence="2" type="ORF">GW587_10845</name>
</gene>